<evidence type="ECO:0000256" key="21">
    <source>
        <dbReference type="ARBA" id="ARBA00044985"/>
    </source>
</evidence>
<evidence type="ECO:0000256" key="25">
    <source>
        <dbReference type="SAM" id="Phobius"/>
    </source>
</evidence>
<keyword evidence="27" id="KW-1185">Reference proteome</keyword>
<dbReference type="InterPro" id="IPR036259">
    <property type="entry name" value="MFS_trans_sf"/>
</dbReference>
<dbReference type="InterPro" id="IPR052187">
    <property type="entry name" value="MFSD1"/>
</dbReference>
<evidence type="ECO:0000313" key="27">
    <source>
        <dbReference type="Proteomes" id="UP001642483"/>
    </source>
</evidence>
<gene>
    <name evidence="26" type="ORF">CVLEPA_LOCUS14039</name>
</gene>
<keyword evidence="5 25" id="KW-1133">Transmembrane helix</keyword>
<feature type="transmembrane region" description="Helical" evidence="25">
    <location>
        <begin position="295"/>
        <end position="316"/>
    </location>
</feature>
<evidence type="ECO:0000256" key="20">
    <source>
        <dbReference type="ARBA" id="ARBA00044924"/>
    </source>
</evidence>
<comment type="catalytic activity">
    <reaction evidence="15">
        <text>L-arginyl-L-alpha-amino acid(out) = L-arginyl-L-alpha-amino acid(in)</text>
        <dbReference type="Rhea" id="RHEA:79371"/>
        <dbReference type="ChEBI" id="CHEBI:84315"/>
    </reaction>
</comment>
<dbReference type="InterPro" id="IPR011701">
    <property type="entry name" value="MFS"/>
</dbReference>
<evidence type="ECO:0000256" key="8">
    <source>
        <dbReference type="ARBA" id="ARBA00044876"/>
    </source>
</evidence>
<keyword evidence="7" id="KW-0458">Lysosome</keyword>
<evidence type="ECO:0000256" key="9">
    <source>
        <dbReference type="ARBA" id="ARBA00044878"/>
    </source>
</evidence>
<feature type="transmembrane region" description="Helical" evidence="25">
    <location>
        <begin position="323"/>
        <end position="342"/>
    </location>
</feature>
<evidence type="ECO:0000256" key="24">
    <source>
        <dbReference type="ARBA" id="ARBA00046376"/>
    </source>
</evidence>
<dbReference type="PANTHER" id="PTHR23512:SF3">
    <property type="entry name" value="MAJOR FACILITATOR SUPERFAMILY DOMAIN-CONTAINING PROTEIN 1"/>
    <property type="match status" value="1"/>
</dbReference>
<dbReference type="Gene3D" id="1.20.1250.20">
    <property type="entry name" value="MFS general substrate transporter like domains"/>
    <property type="match status" value="2"/>
</dbReference>
<evidence type="ECO:0000256" key="4">
    <source>
        <dbReference type="ARBA" id="ARBA00022692"/>
    </source>
</evidence>
<evidence type="ECO:0000256" key="15">
    <source>
        <dbReference type="ARBA" id="ARBA00044899"/>
    </source>
</evidence>
<comment type="similarity">
    <text evidence="2">Belongs to the major facilitator superfamily.</text>
</comment>
<evidence type="ECO:0000256" key="13">
    <source>
        <dbReference type="ARBA" id="ARBA00044893"/>
    </source>
</evidence>
<feature type="transmembrane region" description="Helical" evidence="25">
    <location>
        <begin position="208"/>
        <end position="228"/>
    </location>
</feature>
<comment type="catalytic activity">
    <reaction evidence="16">
        <text>L-lysyl-L-lysine(out) = L-lysyl-L-lysine(in)</text>
        <dbReference type="Rhea" id="RHEA:79403"/>
        <dbReference type="ChEBI" id="CHEBI:229956"/>
    </reaction>
</comment>
<evidence type="ECO:0000256" key="18">
    <source>
        <dbReference type="ARBA" id="ARBA00044912"/>
    </source>
</evidence>
<proteinExistence type="inferred from homology"/>
<feature type="transmembrane region" description="Helical" evidence="25">
    <location>
        <begin position="409"/>
        <end position="433"/>
    </location>
</feature>
<organism evidence="26 27">
    <name type="scientific">Clavelina lepadiformis</name>
    <name type="common">Light-bulb sea squirt</name>
    <name type="synonym">Ascidia lepadiformis</name>
    <dbReference type="NCBI Taxonomy" id="159417"/>
    <lineage>
        <taxon>Eukaryota</taxon>
        <taxon>Metazoa</taxon>
        <taxon>Chordata</taxon>
        <taxon>Tunicata</taxon>
        <taxon>Ascidiacea</taxon>
        <taxon>Aplousobranchia</taxon>
        <taxon>Clavelinidae</taxon>
        <taxon>Clavelina</taxon>
    </lineage>
</organism>
<evidence type="ECO:0000256" key="14">
    <source>
        <dbReference type="ARBA" id="ARBA00044898"/>
    </source>
</evidence>
<comment type="catalytic activity">
    <reaction evidence="19">
        <text>L-alanyl-L-lysine(out) = L-alanyl-L-lysine(in)</text>
        <dbReference type="Rhea" id="RHEA:79415"/>
        <dbReference type="ChEBI" id="CHEBI:192470"/>
    </reaction>
</comment>
<comment type="catalytic activity">
    <reaction evidence="20">
        <text>L-lysyl-glycine(out) = L-lysyl-glycine(in)</text>
        <dbReference type="Rhea" id="RHEA:79407"/>
        <dbReference type="ChEBI" id="CHEBI:191202"/>
    </reaction>
</comment>
<comment type="catalytic activity">
    <reaction evidence="11">
        <text>L-alpha-aminoacyl-L-histidine(out) = L-alpha-aminoacyl-L-histidine(in)</text>
        <dbReference type="Rhea" id="RHEA:79375"/>
        <dbReference type="ChEBI" id="CHEBI:229967"/>
    </reaction>
</comment>
<evidence type="ECO:0000256" key="3">
    <source>
        <dbReference type="ARBA" id="ARBA00022448"/>
    </source>
</evidence>
<evidence type="ECO:0000256" key="2">
    <source>
        <dbReference type="ARBA" id="ARBA00008335"/>
    </source>
</evidence>
<feature type="transmembrane region" description="Helical" evidence="25">
    <location>
        <begin position="167"/>
        <end position="188"/>
    </location>
</feature>
<evidence type="ECO:0000256" key="5">
    <source>
        <dbReference type="ARBA" id="ARBA00022989"/>
    </source>
</evidence>
<feature type="transmembrane region" description="Helical" evidence="25">
    <location>
        <begin position="380"/>
        <end position="403"/>
    </location>
</feature>
<feature type="transmembrane region" description="Helical" evidence="25">
    <location>
        <begin position="110"/>
        <end position="133"/>
    </location>
</feature>
<feature type="transmembrane region" description="Helical" evidence="25">
    <location>
        <begin position="38"/>
        <end position="60"/>
    </location>
</feature>
<evidence type="ECO:0000256" key="16">
    <source>
        <dbReference type="ARBA" id="ARBA00044900"/>
    </source>
</evidence>
<dbReference type="SUPFAM" id="SSF103473">
    <property type="entry name" value="MFS general substrate transporter"/>
    <property type="match status" value="1"/>
</dbReference>
<keyword evidence="4 25" id="KW-0812">Transmembrane</keyword>
<keyword evidence="6 25" id="KW-0472">Membrane</keyword>
<dbReference type="Proteomes" id="UP001642483">
    <property type="component" value="Unassembled WGS sequence"/>
</dbReference>
<dbReference type="PANTHER" id="PTHR23512">
    <property type="entry name" value="MAJOR FACILITATOR SUPERFAMILY DOMAIN-CONTAINING PROTEIN 1"/>
    <property type="match status" value="1"/>
</dbReference>
<comment type="subcellular location">
    <subcellularLocation>
        <location evidence="1">Lysosome membrane</location>
        <topology evidence="1">Multi-pass membrane protein</topology>
    </subcellularLocation>
</comment>
<comment type="catalytic activity">
    <reaction evidence="18">
        <text>L-histidyl-L-alpha-amino acid(out) = L-histidyl-L-alpha-amino acid(in)</text>
        <dbReference type="Rhea" id="RHEA:79379"/>
        <dbReference type="ChEBI" id="CHEBI:229964"/>
    </reaction>
</comment>
<evidence type="ECO:0000256" key="22">
    <source>
        <dbReference type="ARBA" id="ARBA00045018"/>
    </source>
</evidence>
<sequence>MSEKERKPLLSKDSEESLVTVEQKSCGICDPTRFAHRMVILTLMSFLSFGQGFCTDTPAALHDQIVEKLNIDEATFMGLYSWYSWPNGIMCLIGGYLIDRYIGVRLGGIILAGLVLAGHCIFALGAAVRLVWVMDAGRFVFGVGCETLSIVQTTYSVLWFKTSDLSLVFGLQMSMGMIAETINLNVMLPLYNAVDGTNFPGDTLGLTLFIASFSCIISFTCAIVLAYLDKRAEKLTNREKHDGAQIHLADIKKYPIQLWIIYVIGLSVNVSLVTFTGLGVVYFEQKFGVSPATSHALNSLISFLAIPMSPLLGFIVDVTGYHVFWILLAMVSSMLGLCLLTFTHLTPWIGVVLLSFSISLWSSPLYALIAFIVPLHKLTTAYGFMASVLNLCAAVMAQISGLIVDSGGYFMFGIFFCAWSSIAVVFNIILYFVDVVKDSQLNISTKERIQKMTGSEDNGSVMSDSANRKT</sequence>
<evidence type="ECO:0000256" key="10">
    <source>
        <dbReference type="ARBA" id="ARBA00044881"/>
    </source>
</evidence>
<comment type="catalytic activity">
    <reaction evidence="17">
        <text>L-arginyl-glycine(out) = L-arginyl-glycine(in)</text>
        <dbReference type="Rhea" id="RHEA:79391"/>
        <dbReference type="ChEBI" id="CHEBI:229955"/>
    </reaction>
</comment>
<feature type="transmembrane region" description="Helical" evidence="25">
    <location>
        <begin position="259"/>
        <end position="283"/>
    </location>
</feature>
<evidence type="ECO:0000313" key="26">
    <source>
        <dbReference type="EMBL" id="CAK8682914.1"/>
    </source>
</evidence>
<feature type="transmembrane region" description="Helical" evidence="25">
    <location>
        <begin position="348"/>
        <end position="373"/>
    </location>
</feature>
<dbReference type="CDD" id="cd17340">
    <property type="entry name" value="MFS_MFSD1"/>
    <property type="match status" value="1"/>
</dbReference>
<evidence type="ECO:0000256" key="19">
    <source>
        <dbReference type="ARBA" id="ARBA00044919"/>
    </source>
</evidence>
<comment type="function">
    <text evidence="23">Lysosomal dipeptide uniporter that selectively exports lysine, arginine or histidine-containing dipeptides with a net positive charge from the lysosome lumen into the cytosol. Could play a role in a specific type of protein O-glycosylation indirectly regulating macrophages migration and tissue invasion. Also essential for liver homeostasis.</text>
</comment>
<feature type="transmembrane region" description="Helical" evidence="25">
    <location>
        <begin position="139"/>
        <end position="160"/>
    </location>
</feature>
<evidence type="ECO:0000256" key="12">
    <source>
        <dbReference type="ARBA" id="ARBA00044891"/>
    </source>
</evidence>
<evidence type="ECO:0000256" key="7">
    <source>
        <dbReference type="ARBA" id="ARBA00023228"/>
    </source>
</evidence>
<evidence type="ECO:0000256" key="11">
    <source>
        <dbReference type="ARBA" id="ARBA00044884"/>
    </source>
</evidence>
<reference evidence="26 27" key="1">
    <citation type="submission" date="2024-02" db="EMBL/GenBank/DDBJ databases">
        <authorList>
            <person name="Daric V."/>
            <person name="Darras S."/>
        </authorList>
    </citation>
    <scope>NUCLEOTIDE SEQUENCE [LARGE SCALE GENOMIC DNA]</scope>
</reference>
<evidence type="ECO:0000256" key="23">
    <source>
        <dbReference type="ARBA" id="ARBA00045709"/>
    </source>
</evidence>
<comment type="catalytic activity">
    <reaction evidence="10">
        <text>L-alpha-aminoacyl-L-arginine(out) = L-alpha-aminoacyl-L-arginine(in)</text>
        <dbReference type="Rhea" id="RHEA:79367"/>
        <dbReference type="ChEBI" id="CHEBI:229968"/>
    </reaction>
</comment>
<feature type="transmembrane region" description="Helical" evidence="25">
    <location>
        <begin position="80"/>
        <end position="98"/>
    </location>
</feature>
<comment type="catalytic activity">
    <reaction evidence="12">
        <text>L-lysyl-L-alpha-amino acid(out) = L-lysyl-L-alpha-amino acid(in)</text>
        <dbReference type="Rhea" id="RHEA:79387"/>
        <dbReference type="ChEBI" id="CHEBI:229965"/>
    </reaction>
</comment>
<comment type="catalytic activity">
    <reaction evidence="13">
        <text>L-alpha-aminoacyl-L-lysine(out) = L-alpha-aminoacyl-L-lysine(in)</text>
        <dbReference type="Rhea" id="RHEA:79383"/>
        <dbReference type="ChEBI" id="CHEBI:229966"/>
    </reaction>
</comment>
<evidence type="ECO:0000256" key="17">
    <source>
        <dbReference type="ARBA" id="ARBA00044903"/>
    </source>
</evidence>
<protein>
    <recommendedName>
        <fullName evidence="21">Lysosomal dipeptide transporter MFSD1</fullName>
    </recommendedName>
    <alternativeName>
        <fullName evidence="22">Major facilitator superfamily domain-containing protein 1</fullName>
    </alternativeName>
</protein>
<comment type="caution">
    <text evidence="26">The sequence shown here is derived from an EMBL/GenBank/DDBJ whole genome shotgun (WGS) entry which is preliminary data.</text>
</comment>
<comment type="subunit">
    <text evidence="24">Homodimer. Interacts with lysosomal protein GLMP (via lumenal domain); the interaction starts while both proteins are still in the endoplasmic reticulum and is required for stabilization of MFSD1 in lysosomes but has no direct effect on its targeting to lysosomes or transporter activity.</text>
</comment>
<comment type="catalytic activity">
    <reaction evidence="14">
        <text>L-aspartyl-L-lysine(out) = L-aspartyl-L-lysine(in)</text>
        <dbReference type="Rhea" id="RHEA:79411"/>
        <dbReference type="ChEBI" id="CHEBI:229953"/>
    </reaction>
</comment>
<comment type="catalytic activity">
    <reaction evidence="8">
        <text>L-lysyl-L-alanine(out) = L-lysyl-L-alanine(in)</text>
        <dbReference type="Rhea" id="RHEA:79399"/>
        <dbReference type="ChEBI" id="CHEBI:229954"/>
    </reaction>
</comment>
<comment type="catalytic activity">
    <reaction evidence="9">
        <text>L-histidyl-glycine(out) = L-histidyl-glycine(in)</text>
        <dbReference type="Rhea" id="RHEA:79395"/>
        <dbReference type="ChEBI" id="CHEBI:229957"/>
    </reaction>
</comment>
<evidence type="ECO:0000256" key="6">
    <source>
        <dbReference type="ARBA" id="ARBA00023136"/>
    </source>
</evidence>
<accession>A0ABP0FTE4</accession>
<evidence type="ECO:0000256" key="1">
    <source>
        <dbReference type="ARBA" id="ARBA00004155"/>
    </source>
</evidence>
<dbReference type="EMBL" id="CAWYQH010000096">
    <property type="protein sequence ID" value="CAK8682914.1"/>
    <property type="molecule type" value="Genomic_DNA"/>
</dbReference>
<name>A0ABP0FTE4_CLALP</name>
<keyword evidence="3" id="KW-0813">Transport</keyword>
<dbReference type="Pfam" id="PF07690">
    <property type="entry name" value="MFS_1"/>
    <property type="match status" value="1"/>
</dbReference>